<evidence type="ECO:0000313" key="2">
    <source>
        <dbReference type="Proteomes" id="UP000287605"/>
    </source>
</evidence>
<evidence type="ECO:0000313" key="1">
    <source>
        <dbReference type="EMBL" id="RSU14284.1"/>
    </source>
</evidence>
<comment type="caution">
    <text evidence="1">The sequence shown here is derived from an EMBL/GenBank/DDBJ whole genome shotgun (WGS) entry which is preliminary data.</text>
</comment>
<protein>
    <submittedName>
        <fullName evidence="1">Uncharacterized protein</fullName>
    </submittedName>
</protein>
<organism evidence="1 2">
    <name type="scientific">Vagococcus elongatus</name>
    <dbReference type="NCBI Taxonomy" id="180344"/>
    <lineage>
        <taxon>Bacteria</taxon>
        <taxon>Bacillati</taxon>
        <taxon>Bacillota</taxon>
        <taxon>Bacilli</taxon>
        <taxon>Lactobacillales</taxon>
        <taxon>Enterococcaceae</taxon>
        <taxon>Vagococcus</taxon>
    </lineage>
</organism>
<sequence>MIISFILTTFFLGGKIVISAIPYNGALSWKLEAFFRKKEVPMTDPYFFKEGLNGIIKDLDKSLDLPDKLYIVDDFSIQMDENGKIKKINSFLYGRDEKEQKKTFLISYDVSKNKNQMEVWLDYETNSD</sequence>
<accession>A0A430B1S9</accession>
<dbReference type="EMBL" id="NGKA01000003">
    <property type="protein sequence ID" value="RSU14284.1"/>
    <property type="molecule type" value="Genomic_DNA"/>
</dbReference>
<gene>
    <name evidence="1" type="ORF">CBF29_03005</name>
</gene>
<proteinExistence type="predicted"/>
<reference evidence="1 2" key="1">
    <citation type="submission" date="2017-05" db="EMBL/GenBank/DDBJ databases">
        <title>Vagococcus spp. assemblies.</title>
        <authorList>
            <person name="Gulvik C.A."/>
        </authorList>
    </citation>
    <scope>NUCLEOTIDE SEQUENCE [LARGE SCALE GENOMIC DNA]</scope>
    <source>
        <strain evidence="1 2">CCUG 51432</strain>
    </source>
</reference>
<name>A0A430B1S9_9ENTE</name>
<dbReference type="Proteomes" id="UP000287605">
    <property type="component" value="Unassembled WGS sequence"/>
</dbReference>
<dbReference type="AlphaFoldDB" id="A0A430B1S9"/>
<keyword evidence="2" id="KW-1185">Reference proteome</keyword>